<accession>A0ABR0S4L7</accession>
<evidence type="ECO:0000313" key="3">
    <source>
        <dbReference type="Proteomes" id="UP001338125"/>
    </source>
</evidence>
<organism evidence="2 3">
    <name type="scientific">Cladobotryum mycophilum</name>
    <dbReference type="NCBI Taxonomy" id="491253"/>
    <lineage>
        <taxon>Eukaryota</taxon>
        <taxon>Fungi</taxon>
        <taxon>Dikarya</taxon>
        <taxon>Ascomycota</taxon>
        <taxon>Pezizomycotina</taxon>
        <taxon>Sordariomycetes</taxon>
        <taxon>Hypocreomycetidae</taxon>
        <taxon>Hypocreales</taxon>
        <taxon>Hypocreaceae</taxon>
        <taxon>Cladobotryum</taxon>
    </lineage>
</organism>
<evidence type="ECO:0000313" key="2">
    <source>
        <dbReference type="EMBL" id="KAK5987058.1"/>
    </source>
</evidence>
<feature type="domain" description="Heterokaryon incompatibility" evidence="1">
    <location>
        <begin position="225"/>
        <end position="376"/>
    </location>
</feature>
<dbReference type="Pfam" id="PF06985">
    <property type="entry name" value="HET"/>
    <property type="match status" value="1"/>
</dbReference>
<keyword evidence="3" id="KW-1185">Reference proteome</keyword>
<reference evidence="2 3" key="1">
    <citation type="submission" date="2024-01" db="EMBL/GenBank/DDBJ databases">
        <title>Complete genome of Cladobotryum mycophilum ATHUM6906.</title>
        <authorList>
            <person name="Christinaki A.C."/>
            <person name="Myridakis A.I."/>
            <person name="Kouvelis V.N."/>
        </authorList>
    </citation>
    <scope>NUCLEOTIDE SEQUENCE [LARGE SCALE GENOMIC DNA]</scope>
    <source>
        <strain evidence="2 3">ATHUM6906</strain>
    </source>
</reference>
<dbReference type="EMBL" id="JAVFKD010000016">
    <property type="protein sequence ID" value="KAK5987058.1"/>
    <property type="molecule type" value="Genomic_DNA"/>
</dbReference>
<evidence type="ECO:0000259" key="1">
    <source>
        <dbReference type="Pfam" id="PF06985"/>
    </source>
</evidence>
<gene>
    <name evidence="2" type="ORF">PT974_11175</name>
</gene>
<dbReference type="PANTHER" id="PTHR33112:SF12">
    <property type="entry name" value="HETEROKARYON INCOMPATIBILITY DOMAIN-CONTAINING PROTEIN"/>
    <property type="match status" value="1"/>
</dbReference>
<proteinExistence type="predicted"/>
<dbReference type="PANTHER" id="PTHR33112">
    <property type="entry name" value="DOMAIN PROTEIN, PUTATIVE-RELATED"/>
    <property type="match status" value="1"/>
</dbReference>
<dbReference type="InterPro" id="IPR010730">
    <property type="entry name" value="HET"/>
</dbReference>
<name>A0ABR0S4L7_9HYPO</name>
<dbReference type="Proteomes" id="UP001338125">
    <property type="component" value="Unassembled WGS sequence"/>
</dbReference>
<comment type="caution">
    <text evidence="2">The sequence shown here is derived from an EMBL/GenBank/DDBJ whole genome shotgun (WGS) entry which is preliminary data.</text>
</comment>
<protein>
    <recommendedName>
        <fullName evidence="1">Heterokaryon incompatibility domain-containing protein</fullName>
    </recommendedName>
</protein>
<sequence length="735" mass="83045">MSDATPKPSALCEECQARNSFAYGNFDFLASQELPRSHRVTINLGPLSEILSRQDECSFCGLVVAAISTAWKEPVLSSVLDDVPVDCTLCNRVVAVVRKPESDIKYNENFQVNEYQDSICRLVVECKPAPPGCPSEVEIQAIKSGVAVKGLFDDAALFTRRPCEQMHEINFQLLRGWFSHCKNSHRGRCQPDTIPDEGPDQYLKYFRLIDVIERRVVDARRGGEYVALSYVWGSVPVLQLITDNAPNLYLEGSLGIHNKDVPRTIQDAMLVVEKMGMRYIWIDALCIMQDDLGEKADVIGAMDLVYSRASLTIVAASGSHANAGLAGLESGSRDLKPFEVKTSFPESSYEFIVARSSPSTLLQKSPWNSRGWTYQERLCSRRLLIFTEEQVVYLCGTSSWCEDTVLETDDPKVHYQEQPLYSLNLPNDETQSFMQKVEEAASISPFQEYKKMMGEYSSRNLTFPGDVMNAFAGALARFQRNCEVKGIQLDFLFGIPATWLELGLLWVHASGSRNWKRRGECWRHPSGVEVPFPSWSWMGWMGTVDANVSEHATRPELDWYYVEPGSNSLRRLFSNATAQPAPFWFQTSDAPRVLREKWKPKGAASIVAEVDLEQFNLPDLGGKLAFYTSTCFLPLNKREDFLNQDGDRYTIGAEFRFGDMRLDPEWAEERVGQSLEFIVIGRLSANDWEDPGMRDMLWVMLVERRGKIAYRIGVDAISESEWVASNPAWQLIVLG</sequence>